<name>A0A6J4RD61_9ACTN</name>
<gene>
    <name evidence="4" type="ORF">AVDCRST_MAG13-447</name>
</gene>
<evidence type="ECO:0000256" key="1">
    <source>
        <dbReference type="ARBA" id="ARBA00022676"/>
    </source>
</evidence>
<evidence type="ECO:0000256" key="2">
    <source>
        <dbReference type="ARBA" id="ARBA00022679"/>
    </source>
</evidence>
<feature type="non-terminal residue" evidence="4">
    <location>
        <position position="351"/>
    </location>
</feature>
<dbReference type="Pfam" id="PF13439">
    <property type="entry name" value="Glyco_transf_4"/>
    <property type="match status" value="1"/>
</dbReference>
<dbReference type="Pfam" id="PF13692">
    <property type="entry name" value="Glyco_trans_1_4"/>
    <property type="match status" value="1"/>
</dbReference>
<dbReference type="InterPro" id="IPR028098">
    <property type="entry name" value="Glyco_trans_4-like_N"/>
</dbReference>
<dbReference type="GO" id="GO:0016757">
    <property type="term" value="F:glycosyltransferase activity"/>
    <property type="evidence" value="ECO:0007669"/>
    <property type="project" value="UniProtKB-KW"/>
</dbReference>
<dbReference type="PANTHER" id="PTHR45947:SF3">
    <property type="entry name" value="SULFOQUINOVOSYL TRANSFERASE SQD2"/>
    <property type="match status" value="1"/>
</dbReference>
<keyword evidence="1 4" id="KW-0328">Glycosyltransferase</keyword>
<evidence type="ECO:0000313" key="4">
    <source>
        <dbReference type="EMBL" id="CAA9470659.1"/>
    </source>
</evidence>
<dbReference type="PANTHER" id="PTHR45947">
    <property type="entry name" value="SULFOQUINOVOSYL TRANSFERASE SQD2"/>
    <property type="match status" value="1"/>
</dbReference>
<dbReference type="AlphaFoldDB" id="A0A6J4RD61"/>
<sequence length="351" mass="36962">MRVALVSPYSWTYPGGVMRHIEALARELTAQGHEARILAPSDPADRLAARLHGGHAPADRPVPDHVVPLGRTIGFPANGAISNIAITPYAVTTLRRELAVGAYDVVHVHEPITPVVGWDALMSAGIPLVGTFHCYSENAVSNGIGITLGARRRLNRLRVRIAVSEAAAWTGRRFFGGRYTVIPNGVDVAGSPAELLALRPQREPGDVLRLAFVGQAVERKGLPILLRAFEALREHVAAELTIVGAGPDEVAPLLHDARGVTALGKVDDARKAEVLREADLLVAPSLGGESFGMVLTEAFAAGTPVVASDIAGYRDVVSDGRDGVLVPPGDATALAAALRDLALQPARRAAL</sequence>
<dbReference type="CDD" id="cd03801">
    <property type="entry name" value="GT4_PimA-like"/>
    <property type="match status" value="1"/>
</dbReference>
<accession>A0A6J4RD61</accession>
<evidence type="ECO:0000259" key="3">
    <source>
        <dbReference type="Pfam" id="PF13439"/>
    </source>
</evidence>
<dbReference type="Gene3D" id="3.40.50.2000">
    <property type="entry name" value="Glycogen Phosphorylase B"/>
    <property type="match status" value="2"/>
</dbReference>
<organism evidence="4">
    <name type="scientific">uncultured Solirubrobacteraceae bacterium</name>
    <dbReference type="NCBI Taxonomy" id="1162706"/>
    <lineage>
        <taxon>Bacteria</taxon>
        <taxon>Bacillati</taxon>
        <taxon>Actinomycetota</taxon>
        <taxon>Thermoleophilia</taxon>
        <taxon>Solirubrobacterales</taxon>
        <taxon>Solirubrobacteraceae</taxon>
        <taxon>environmental samples</taxon>
    </lineage>
</organism>
<dbReference type="EC" id="2.4.1.57" evidence="4"/>
<dbReference type="SUPFAM" id="SSF53756">
    <property type="entry name" value="UDP-Glycosyltransferase/glycogen phosphorylase"/>
    <property type="match status" value="1"/>
</dbReference>
<dbReference type="GO" id="GO:1901137">
    <property type="term" value="P:carbohydrate derivative biosynthetic process"/>
    <property type="evidence" value="ECO:0007669"/>
    <property type="project" value="UniProtKB-ARBA"/>
</dbReference>
<protein>
    <submittedName>
        <fullName evidence="4">Phosphatidylinositol alpha-mannosyltransferase</fullName>
        <ecNumber evidence="4">2.4.1.57</ecNumber>
    </submittedName>
</protein>
<dbReference type="InterPro" id="IPR050194">
    <property type="entry name" value="Glycosyltransferase_grp1"/>
</dbReference>
<feature type="domain" description="Glycosyltransferase subfamily 4-like N-terminal" evidence="3">
    <location>
        <begin position="14"/>
        <end position="188"/>
    </location>
</feature>
<keyword evidence="2 4" id="KW-0808">Transferase</keyword>
<reference evidence="4" key="1">
    <citation type="submission" date="2020-02" db="EMBL/GenBank/DDBJ databases">
        <authorList>
            <person name="Meier V. D."/>
        </authorList>
    </citation>
    <scope>NUCLEOTIDE SEQUENCE</scope>
    <source>
        <strain evidence="4">AVDCRST_MAG13</strain>
    </source>
</reference>
<dbReference type="EMBL" id="CADCVO010000067">
    <property type="protein sequence ID" value="CAA9470659.1"/>
    <property type="molecule type" value="Genomic_DNA"/>
</dbReference>
<proteinExistence type="predicted"/>